<proteinExistence type="predicted"/>
<feature type="transmembrane region" description="Helical" evidence="1">
    <location>
        <begin position="137"/>
        <end position="158"/>
    </location>
</feature>
<evidence type="ECO:0000256" key="1">
    <source>
        <dbReference type="SAM" id="Phobius"/>
    </source>
</evidence>
<keyword evidence="3" id="KW-1185">Reference proteome</keyword>
<accession>A0AAD8UKX3</accession>
<dbReference type="RefSeq" id="XP_060366237.1">
    <property type="nucleotide sequence ID" value="XM_060507986.1"/>
</dbReference>
<dbReference type="EMBL" id="JAHMHS010000034">
    <property type="protein sequence ID" value="KAK1726182.1"/>
    <property type="molecule type" value="Genomic_DNA"/>
</dbReference>
<protein>
    <submittedName>
        <fullName evidence="2">Uncharacterized protein</fullName>
    </submittedName>
</protein>
<reference evidence="2" key="1">
    <citation type="submission" date="2021-12" db="EMBL/GenBank/DDBJ databases">
        <title>Comparative genomics, transcriptomics and evolutionary studies reveal genomic signatures of adaptation to plant cell wall in hemibiotrophic fungi.</title>
        <authorList>
            <consortium name="DOE Joint Genome Institute"/>
            <person name="Baroncelli R."/>
            <person name="Diaz J.F."/>
            <person name="Benocci T."/>
            <person name="Peng M."/>
            <person name="Battaglia E."/>
            <person name="Haridas S."/>
            <person name="Andreopoulos W."/>
            <person name="Labutti K."/>
            <person name="Pangilinan J."/>
            <person name="Floch G.L."/>
            <person name="Makela M.R."/>
            <person name="Henrissat B."/>
            <person name="Grigoriev I.V."/>
            <person name="Crouch J.A."/>
            <person name="De Vries R.P."/>
            <person name="Sukno S.A."/>
            <person name="Thon M.R."/>
        </authorList>
    </citation>
    <scope>NUCLEOTIDE SEQUENCE</scope>
    <source>
        <strain evidence="2">CBS 112980</strain>
    </source>
</reference>
<organism evidence="2 3">
    <name type="scientific">Glomerella acutata</name>
    <name type="common">Colletotrichum acutatum</name>
    <dbReference type="NCBI Taxonomy" id="27357"/>
    <lineage>
        <taxon>Eukaryota</taxon>
        <taxon>Fungi</taxon>
        <taxon>Dikarya</taxon>
        <taxon>Ascomycota</taxon>
        <taxon>Pezizomycotina</taxon>
        <taxon>Sordariomycetes</taxon>
        <taxon>Hypocreomycetidae</taxon>
        <taxon>Glomerellales</taxon>
        <taxon>Glomerellaceae</taxon>
        <taxon>Colletotrichum</taxon>
        <taxon>Colletotrichum acutatum species complex</taxon>
    </lineage>
</organism>
<dbReference type="AlphaFoldDB" id="A0AAD8UKX3"/>
<name>A0AAD8UKX3_GLOAC</name>
<comment type="caution">
    <text evidence="2">The sequence shown here is derived from an EMBL/GenBank/DDBJ whole genome shotgun (WGS) entry which is preliminary data.</text>
</comment>
<dbReference type="GeneID" id="85391885"/>
<sequence>MYKLGHNCSKSNGLTPAPYVNSFKEAPYILTLCPRTAHPKRSHLHLSPNDTPSPTMQFSIFTILPLLLSSAAAAALDTAEVRQARSLDQSSSPNDVGGGLLPKRVECDCCRALGPGYCWHQKTNGDKYVSFSCHMRLLSSFPGIYIANHLGLVVFGLYC</sequence>
<gene>
    <name evidence="2" type="ORF">BDZ83DRAFT_616641</name>
</gene>
<dbReference type="Proteomes" id="UP001244207">
    <property type="component" value="Unassembled WGS sequence"/>
</dbReference>
<keyword evidence="1" id="KW-0472">Membrane</keyword>
<keyword evidence="1" id="KW-1133">Transmembrane helix</keyword>
<feature type="transmembrane region" description="Helical" evidence="1">
    <location>
        <begin position="56"/>
        <end position="76"/>
    </location>
</feature>
<evidence type="ECO:0000313" key="3">
    <source>
        <dbReference type="Proteomes" id="UP001244207"/>
    </source>
</evidence>
<keyword evidence="1" id="KW-0812">Transmembrane</keyword>
<evidence type="ECO:0000313" key="2">
    <source>
        <dbReference type="EMBL" id="KAK1726182.1"/>
    </source>
</evidence>